<feature type="domain" description="OBG-type G" evidence="9">
    <location>
        <begin position="1"/>
        <end position="160"/>
    </location>
</feature>
<evidence type="ECO:0000256" key="4">
    <source>
        <dbReference type="ARBA" id="ARBA00022723"/>
    </source>
</evidence>
<dbReference type="HOGENOM" id="CLU_018395_2_0_1"/>
<keyword evidence="5" id="KW-0547">Nucleotide-binding</keyword>
<comment type="cofactor">
    <cofactor evidence="1">
        <name>Mg(2+)</name>
        <dbReference type="ChEBI" id="CHEBI:18420"/>
    </cofactor>
</comment>
<evidence type="ECO:0000256" key="8">
    <source>
        <dbReference type="ARBA" id="ARBA00022842"/>
    </source>
</evidence>
<keyword evidence="7" id="KW-0067">ATP-binding</keyword>
<name>H2Z0M3_CIOSA</name>
<dbReference type="InterPro" id="IPR004095">
    <property type="entry name" value="TGS"/>
</dbReference>
<dbReference type="InterPro" id="IPR023192">
    <property type="entry name" value="TGS-like_dom_sf"/>
</dbReference>
<dbReference type="SUPFAM" id="SSF52540">
    <property type="entry name" value="P-loop containing nucleoside triphosphate hydrolases"/>
    <property type="match status" value="1"/>
</dbReference>
<evidence type="ECO:0000256" key="7">
    <source>
        <dbReference type="ARBA" id="ARBA00022840"/>
    </source>
</evidence>
<proteinExistence type="predicted"/>
<dbReference type="GO" id="GO:0016887">
    <property type="term" value="F:ATP hydrolysis activity"/>
    <property type="evidence" value="ECO:0007669"/>
    <property type="project" value="InterPro"/>
</dbReference>
<keyword evidence="6" id="KW-0378">Hydrolase</keyword>
<dbReference type="GO" id="GO:0005737">
    <property type="term" value="C:cytoplasm"/>
    <property type="evidence" value="ECO:0007669"/>
    <property type="project" value="UniProtKB-SubCell"/>
</dbReference>
<dbReference type="FunFam" id="1.10.150.300:FF:000003">
    <property type="entry name" value="Obg-like ATPase 1"/>
    <property type="match status" value="1"/>
</dbReference>
<keyword evidence="4" id="KW-0479">Metal-binding</keyword>
<dbReference type="CDD" id="cd04867">
    <property type="entry name" value="TGS_YchF_OLA1"/>
    <property type="match status" value="1"/>
</dbReference>
<dbReference type="InterPro" id="IPR012675">
    <property type="entry name" value="Beta-grasp_dom_sf"/>
</dbReference>
<evidence type="ECO:0000313" key="11">
    <source>
        <dbReference type="Ensembl" id="ENSCSAVP00000011135.1"/>
    </source>
</evidence>
<protein>
    <recommendedName>
        <fullName evidence="13">Obg-like ATPase 1</fullName>
    </recommendedName>
</protein>
<reference evidence="11" key="3">
    <citation type="submission" date="2025-09" db="UniProtKB">
        <authorList>
            <consortium name="Ensembl"/>
        </authorList>
    </citation>
    <scope>IDENTIFICATION</scope>
</reference>
<organism evidence="11 12">
    <name type="scientific">Ciona savignyi</name>
    <name type="common">Pacific transparent sea squirt</name>
    <dbReference type="NCBI Taxonomy" id="51511"/>
    <lineage>
        <taxon>Eukaryota</taxon>
        <taxon>Metazoa</taxon>
        <taxon>Chordata</taxon>
        <taxon>Tunicata</taxon>
        <taxon>Ascidiacea</taxon>
        <taxon>Phlebobranchia</taxon>
        <taxon>Cionidae</taxon>
        <taxon>Ciona</taxon>
    </lineage>
</organism>
<reference evidence="11" key="2">
    <citation type="submission" date="2025-08" db="UniProtKB">
        <authorList>
            <consortium name="Ensembl"/>
        </authorList>
    </citation>
    <scope>IDENTIFICATION</scope>
</reference>
<evidence type="ECO:0008006" key="13">
    <source>
        <dbReference type="Google" id="ProtNLM"/>
    </source>
</evidence>
<evidence type="ECO:0000256" key="2">
    <source>
        <dbReference type="ARBA" id="ARBA00004496"/>
    </source>
</evidence>
<reference evidence="12" key="1">
    <citation type="submission" date="2003-08" db="EMBL/GenBank/DDBJ databases">
        <authorList>
            <person name="Birren B."/>
            <person name="Nusbaum C."/>
            <person name="Abebe A."/>
            <person name="Abouelleil A."/>
            <person name="Adekoya E."/>
            <person name="Ait-zahra M."/>
            <person name="Allen N."/>
            <person name="Allen T."/>
            <person name="An P."/>
            <person name="Anderson M."/>
            <person name="Anderson S."/>
            <person name="Arachchi H."/>
            <person name="Armbruster J."/>
            <person name="Bachantsang P."/>
            <person name="Baldwin J."/>
            <person name="Barry A."/>
            <person name="Bayul T."/>
            <person name="Blitshsteyn B."/>
            <person name="Bloom T."/>
            <person name="Blye J."/>
            <person name="Boguslavskiy L."/>
            <person name="Borowsky M."/>
            <person name="Boukhgalter B."/>
            <person name="Brunache A."/>
            <person name="Butler J."/>
            <person name="Calixte N."/>
            <person name="Calvo S."/>
            <person name="Camarata J."/>
            <person name="Campo K."/>
            <person name="Chang J."/>
            <person name="Cheshatsang Y."/>
            <person name="Citroen M."/>
            <person name="Collymore A."/>
            <person name="Considine T."/>
            <person name="Cook A."/>
            <person name="Cooke P."/>
            <person name="Corum B."/>
            <person name="Cuomo C."/>
            <person name="David R."/>
            <person name="Dawoe T."/>
            <person name="Degray S."/>
            <person name="Dodge S."/>
            <person name="Dooley K."/>
            <person name="Dorje P."/>
            <person name="Dorjee K."/>
            <person name="Dorris L."/>
            <person name="Duffey N."/>
            <person name="Dupes A."/>
            <person name="Elkins T."/>
            <person name="Engels R."/>
            <person name="Erickson J."/>
            <person name="Farina A."/>
            <person name="Faro S."/>
            <person name="Ferreira P."/>
            <person name="Fischer H."/>
            <person name="Fitzgerald M."/>
            <person name="Foley K."/>
            <person name="Gage D."/>
            <person name="Galagan J."/>
            <person name="Gearin G."/>
            <person name="Gnerre S."/>
            <person name="Gnirke A."/>
            <person name="Goyette A."/>
            <person name="Graham J."/>
            <person name="Grandbois E."/>
            <person name="Gyaltsen K."/>
            <person name="Hafez N."/>
            <person name="Hagopian D."/>
            <person name="Hagos B."/>
            <person name="Hall J."/>
            <person name="Hatcher B."/>
            <person name="Heller A."/>
            <person name="Higgins H."/>
            <person name="Honan T."/>
            <person name="Horn A."/>
            <person name="Houde N."/>
            <person name="Hughes L."/>
            <person name="Hulme W."/>
            <person name="Husby E."/>
            <person name="Iliev I."/>
            <person name="Jaffe D."/>
            <person name="Jones C."/>
            <person name="Kamal M."/>
            <person name="Kamat A."/>
            <person name="Kamvysselis M."/>
            <person name="Karlsson E."/>
            <person name="Kells C."/>
            <person name="Kieu A."/>
            <person name="Kisner P."/>
            <person name="Kodira C."/>
            <person name="Kulbokas E."/>
            <person name="Labutti K."/>
            <person name="Lama D."/>
            <person name="Landers T."/>
            <person name="Leger J."/>
            <person name="Levine S."/>
            <person name="Lewis D."/>
            <person name="Lewis T."/>
            <person name="Lindblad-toh K."/>
            <person name="Liu X."/>
            <person name="Lokyitsang T."/>
            <person name="Lokyitsang Y."/>
            <person name="Lucien O."/>
            <person name="Lui A."/>
            <person name="Ma L.J."/>
            <person name="Mabbitt R."/>
            <person name="Macdonald J."/>
            <person name="Maclean C."/>
            <person name="Major J."/>
            <person name="Manning J."/>
            <person name="Marabella R."/>
            <person name="Maru K."/>
            <person name="Matthews C."/>
            <person name="Mauceli E."/>
            <person name="Mccarthy M."/>
            <person name="Mcdonough S."/>
            <person name="Mcghee T."/>
            <person name="Meldrim J."/>
            <person name="Meneus L."/>
            <person name="Mesirov J."/>
            <person name="Mihalev A."/>
            <person name="Mihova T."/>
            <person name="Mikkelsen T."/>
            <person name="Mlenga V."/>
            <person name="Moru K."/>
            <person name="Mozes J."/>
            <person name="Mulrain L."/>
            <person name="Munson G."/>
            <person name="Naylor J."/>
            <person name="Newes C."/>
            <person name="Nguyen C."/>
            <person name="Nguyen N."/>
            <person name="Nguyen T."/>
            <person name="Nicol R."/>
            <person name="Nielsen C."/>
            <person name="Nizzari M."/>
            <person name="Norbu C."/>
            <person name="Norbu N."/>
            <person name="O'donnell P."/>
            <person name="Okoawo O."/>
            <person name="O'leary S."/>
            <person name="Omotosho B."/>
            <person name="O'neill K."/>
            <person name="Osman S."/>
            <person name="Parker S."/>
            <person name="Perrin D."/>
            <person name="Phunkhang P."/>
            <person name="Piqani B."/>
            <person name="Purcell S."/>
            <person name="Rachupka T."/>
            <person name="Ramasamy U."/>
            <person name="Rameau R."/>
            <person name="Ray V."/>
            <person name="Raymond C."/>
            <person name="Retta R."/>
            <person name="Richardson S."/>
            <person name="Rise C."/>
            <person name="Rodriguez J."/>
            <person name="Rogers J."/>
            <person name="Rogov P."/>
            <person name="Rutman M."/>
            <person name="Schupbach R."/>
            <person name="Seaman C."/>
            <person name="Settipalli S."/>
            <person name="Sharpe T."/>
            <person name="Sheridan J."/>
            <person name="Sherpa N."/>
            <person name="Shi J."/>
            <person name="Smirnov S."/>
            <person name="Smith C."/>
            <person name="Sougnez C."/>
            <person name="Spencer B."/>
            <person name="Stalker J."/>
            <person name="Stange-thomann N."/>
            <person name="Stavropoulos S."/>
            <person name="Stetson K."/>
            <person name="Stone C."/>
            <person name="Stone S."/>
            <person name="Stubbs M."/>
            <person name="Talamas J."/>
            <person name="Tchuinga P."/>
            <person name="Tenzing P."/>
            <person name="Tesfaye S."/>
            <person name="Theodore J."/>
            <person name="Thoulutsang Y."/>
            <person name="Topham K."/>
            <person name="Towey S."/>
            <person name="Tsamla T."/>
            <person name="Tsomo N."/>
            <person name="Vallee D."/>
            <person name="Vassiliev H."/>
            <person name="Venkataraman V."/>
            <person name="Vinson J."/>
            <person name="Vo A."/>
            <person name="Wade C."/>
            <person name="Wang S."/>
            <person name="Wangchuk T."/>
            <person name="Wangdi T."/>
            <person name="Whittaker C."/>
            <person name="Wilkinson J."/>
            <person name="Wu Y."/>
            <person name="Wyman D."/>
            <person name="Yadav S."/>
            <person name="Yang S."/>
            <person name="Yang X."/>
            <person name="Yeager S."/>
            <person name="Yee E."/>
            <person name="Young G."/>
            <person name="Zainoun J."/>
            <person name="Zembeck L."/>
            <person name="Zimmer A."/>
            <person name="Zody M."/>
            <person name="Lander E."/>
        </authorList>
    </citation>
    <scope>NUCLEOTIDE SEQUENCE [LARGE SCALE GENOMIC DNA]</scope>
</reference>
<dbReference type="InterPro" id="IPR027417">
    <property type="entry name" value="P-loop_NTPase"/>
</dbReference>
<keyword evidence="3" id="KW-0963">Cytoplasm</keyword>
<evidence type="ECO:0000256" key="6">
    <source>
        <dbReference type="ARBA" id="ARBA00022801"/>
    </source>
</evidence>
<dbReference type="NCBIfam" id="TIGR00092">
    <property type="entry name" value="redox-regulated ATPase YchF"/>
    <property type="match status" value="1"/>
</dbReference>
<feature type="domain" description="TGS" evidence="10">
    <location>
        <begin position="185"/>
        <end position="268"/>
    </location>
</feature>
<sequence length="277" mass="31850">MTRAFDDAEVVHIEGDVNPVRDLEIIQEELRLKDVERLVKRLAELEKVYTRGGEKKYKLEFETLTKIKMLLVDEKRPVRDGEWGSKEIDVLNDHLFLTSKPQIYLVNLSEKDYVRKKNKWLMKIKTWVQEHDSSAILIPFSGAFELKLSELGEDGERESYLKEEYKDAVSSALNKIIVTGFKALGLEYFFTAGVDEVKAWTIKKGTLAPQAAGRIHSDFEKGFIMAEVQKFADFKELGSETAVKAAGKYRQQGRNYIVEDGDIIFFKFNTPSQPKKK</sequence>
<dbReference type="PANTHER" id="PTHR23305">
    <property type="entry name" value="OBG GTPASE FAMILY"/>
    <property type="match status" value="1"/>
</dbReference>
<evidence type="ECO:0000256" key="3">
    <source>
        <dbReference type="ARBA" id="ARBA00022490"/>
    </source>
</evidence>
<dbReference type="InterPro" id="IPR031167">
    <property type="entry name" value="G_OBG"/>
</dbReference>
<keyword evidence="12" id="KW-1185">Reference proteome</keyword>
<dbReference type="AlphaFoldDB" id="H2Z0M3"/>
<dbReference type="GeneTree" id="ENSGT00390000000673"/>
<dbReference type="InterPro" id="IPR012676">
    <property type="entry name" value="TGS-like"/>
</dbReference>
<comment type="subcellular location">
    <subcellularLocation>
        <location evidence="2">Cytoplasm</location>
    </subcellularLocation>
</comment>
<dbReference type="Pfam" id="PF06071">
    <property type="entry name" value="YchF-GTPase_C"/>
    <property type="match status" value="1"/>
</dbReference>
<dbReference type="PANTHER" id="PTHR23305:SF11">
    <property type="entry name" value="OBG-LIKE ATPASE 1"/>
    <property type="match status" value="1"/>
</dbReference>
<evidence type="ECO:0000259" key="10">
    <source>
        <dbReference type="PROSITE" id="PS51880"/>
    </source>
</evidence>
<evidence type="ECO:0000256" key="1">
    <source>
        <dbReference type="ARBA" id="ARBA00001946"/>
    </source>
</evidence>
<dbReference type="GO" id="GO:0046872">
    <property type="term" value="F:metal ion binding"/>
    <property type="evidence" value="ECO:0007669"/>
    <property type="project" value="UniProtKB-KW"/>
</dbReference>
<dbReference type="Gene3D" id="1.10.150.300">
    <property type="entry name" value="TGS-like domain"/>
    <property type="match status" value="1"/>
</dbReference>
<keyword evidence="8" id="KW-0460">Magnesium</keyword>
<dbReference type="SUPFAM" id="SSF81271">
    <property type="entry name" value="TGS-like"/>
    <property type="match status" value="1"/>
</dbReference>
<dbReference type="Proteomes" id="UP000007875">
    <property type="component" value="Unassembled WGS sequence"/>
</dbReference>
<dbReference type="FunFam" id="3.10.20.30:FF:000029">
    <property type="entry name" value="Obg-like ATPase 1"/>
    <property type="match status" value="1"/>
</dbReference>
<accession>H2Z0M3</accession>
<dbReference type="Gene3D" id="3.10.20.30">
    <property type="match status" value="1"/>
</dbReference>
<dbReference type="GO" id="GO:0005524">
    <property type="term" value="F:ATP binding"/>
    <property type="evidence" value="ECO:0007669"/>
    <property type="project" value="UniProtKB-KW"/>
</dbReference>
<dbReference type="InterPro" id="IPR004396">
    <property type="entry name" value="ATPase_YchF/OLA1"/>
</dbReference>
<dbReference type="PROSITE" id="PS51880">
    <property type="entry name" value="TGS"/>
    <property type="match status" value="1"/>
</dbReference>
<evidence type="ECO:0000313" key="12">
    <source>
        <dbReference type="Proteomes" id="UP000007875"/>
    </source>
</evidence>
<dbReference type="Ensembl" id="ENSCSAVT00000011266.1">
    <property type="protein sequence ID" value="ENSCSAVP00000011135.1"/>
    <property type="gene ID" value="ENSCSAVG00000006512.1"/>
</dbReference>
<evidence type="ECO:0000259" key="9">
    <source>
        <dbReference type="PROSITE" id="PS51710"/>
    </source>
</evidence>
<dbReference type="InterPro" id="IPR013029">
    <property type="entry name" value="YchF_C"/>
</dbReference>
<evidence type="ECO:0000256" key="5">
    <source>
        <dbReference type="ARBA" id="ARBA00022741"/>
    </source>
</evidence>
<dbReference type="PROSITE" id="PS51710">
    <property type="entry name" value="G_OBG"/>
    <property type="match status" value="1"/>
</dbReference>
<dbReference type="Gene3D" id="3.40.50.300">
    <property type="entry name" value="P-loop containing nucleotide triphosphate hydrolases"/>
    <property type="match status" value="1"/>
</dbReference>
<dbReference type="GO" id="GO:0005525">
    <property type="term" value="F:GTP binding"/>
    <property type="evidence" value="ECO:0007669"/>
    <property type="project" value="InterPro"/>
</dbReference>